<gene>
    <name evidence="2" type="ORF">D9O29_09035</name>
</gene>
<dbReference type="EMBL" id="RCNL01000003">
    <property type="protein sequence ID" value="TXL79043.1"/>
    <property type="molecule type" value="Genomic_DNA"/>
</dbReference>
<proteinExistence type="predicted"/>
<sequence>MHLQGDFFSRCTIGFLKPFFIDGEDDNNYLIPMIRVYEIGITQVTFLCYTDFEGSLKEFIDEKVGLPQKKLNYIAAPISYVMKHLEIETESTPFIMRKKFKGVVSNYASMLHLGIKAPNVDGINLKAEYTDYAGILGIEDSISDVARHIAAIVNHSFMNKRAFDIFKSLDRDSLYGYWEGKPNIFVIEHENQQDLATLNSQFNEGMINALLAKTSLFIEGGRIKKHLDHRAFDDYNFFSEPGVCLTVLSKRTYETMAAEEAGAYTADDLMMDSLVKGNMRELAAAFFEIKSSEIRASESSMSLAKTREDLIDFEEWLRVTSRRFGEIRDYVASFLNDSDIKSSINNMNKLLKAKTEVMKLREAEFSEKTSKRSELIFGLIACTSLTPVIVPMLKGSAIDSAISLFVPGKFKDGFYLATIMLVVLVMIFIRSKNKK</sequence>
<protein>
    <submittedName>
        <fullName evidence="2">Uncharacterized protein</fullName>
    </submittedName>
</protein>
<keyword evidence="1" id="KW-1133">Transmembrane helix</keyword>
<keyword evidence="3" id="KW-1185">Reference proteome</keyword>
<keyword evidence="1" id="KW-0472">Membrane</keyword>
<accession>A0ABY3LGG9</accession>
<name>A0ABY3LGG9_9GAMM</name>
<evidence type="ECO:0000256" key="1">
    <source>
        <dbReference type="SAM" id="Phobius"/>
    </source>
</evidence>
<dbReference type="Proteomes" id="UP000426772">
    <property type="component" value="Unassembled WGS sequence"/>
</dbReference>
<keyword evidence="1" id="KW-0812">Transmembrane</keyword>
<comment type="caution">
    <text evidence="2">The sequence shown here is derived from an EMBL/GenBank/DDBJ whole genome shotgun (WGS) entry which is preliminary data.</text>
</comment>
<feature type="transmembrane region" description="Helical" evidence="1">
    <location>
        <begin position="413"/>
        <end position="429"/>
    </location>
</feature>
<evidence type="ECO:0000313" key="3">
    <source>
        <dbReference type="Proteomes" id="UP000426772"/>
    </source>
</evidence>
<organism evidence="2 3">
    <name type="scientific">Pantoea vagans</name>
    <dbReference type="NCBI Taxonomy" id="470934"/>
    <lineage>
        <taxon>Bacteria</taxon>
        <taxon>Pseudomonadati</taxon>
        <taxon>Pseudomonadota</taxon>
        <taxon>Gammaproteobacteria</taxon>
        <taxon>Enterobacterales</taxon>
        <taxon>Erwiniaceae</taxon>
        <taxon>Pantoea</taxon>
    </lineage>
</organism>
<evidence type="ECO:0000313" key="2">
    <source>
        <dbReference type="EMBL" id="TXL79043.1"/>
    </source>
</evidence>
<reference evidence="2 3" key="1">
    <citation type="submission" date="2018-10" db="EMBL/GenBank/DDBJ databases">
        <title>Draft genome sequence of Pantoea vagans isolated from corpses of the sugarcane aphid Melanaphis sacchari Zehntner.</title>
        <authorList>
            <person name="Toledo E."/>
            <person name="Pena G."/>
            <person name="Lozano L."/>
        </authorList>
    </citation>
    <scope>NUCLEOTIDE SEQUENCE [LARGE SCALE GENOMIC DNA]</scope>
    <source>
        <strain evidence="2 3">ET-90</strain>
    </source>
</reference>